<comment type="caution">
    <text evidence="1">The sequence shown here is derived from an EMBL/GenBank/DDBJ whole genome shotgun (WGS) entry which is preliminary data.</text>
</comment>
<reference evidence="1" key="1">
    <citation type="submission" date="2021-06" db="EMBL/GenBank/DDBJ databases">
        <authorList>
            <person name="Kallberg Y."/>
            <person name="Tangrot J."/>
            <person name="Rosling A."/>
        </authorList>
    </citation>
    <scope>NUCLEOTIDE SEQUENCE</scope>
    <source>
        <strain evidence="1">28 12/20/2015</strain>
    </source>
</reference>
<feature type="non-terminal residue" evidence="1">
    <location>
        <position position="652"/>
    </location>
</feature>
<protein>
    <submittedName>
        <fullName evidence="1">14109_t:CDS:1</fullName>
    </submittedName>
</protein>
<feature type="non-terminal residue" evidence="1">
    <location>
        <position position="1"/>
    </location>
</feature>
<accession>A0ACA9NWH4</accession>
<dbReference type="Proteomes" id="UP000789366">
    <property type="component" value="Unassembled WGS sequence"/>
</dbReference>
<proteinExistence type="predicted"/>
<name>A0ACA9NWH4_9GLOM</name>
<evidence type="ECO:0000313" key="2">
    <source>
        <dbReference type="Proteomes" id="UP000789366"/>
    </source>
</evidence>
<gene>
    <name evidence="1" type="ORF">SPELUC_LOCUS10082</name>
</gene>
<dbReference type="EMBL" id="CAJVPW010018017">
    <property type="protein sequence ID" value="CAG8679598.1"/>
    <property type="molecule type" value="Genomic_DNA"/>
</dbReference>
<sequence length="652" mass="74110">KHVVTLQPYLKSSSTSEDQSILYYVLIIYRNVLPLLKRPNPNFLAEVEQTLMGLLTKSPQKILQEVLPCLCVIVDKLTHNYARLTKLLRSCTEKLKLEQKQLEAGKELSSARNVMVLLLIVGLLCKNFDFDKKRVEKPNEMKELDNIDKGPIVAITFQLVLYFCKKDLSETVQKMALQSLGFIYLSYPIIMLRPESTDLMDRILNTGVMDMKIQLMKVFLDFLVSEQQKINTDLEDKKKKKNDTVDLKVLIGNADEFAEAGVSSSLMQRYLDRILECTFDHTQSLKIVALDVLGNIIQQGLAHPVLCIPTIVAMETSPEQNIRDKSFKLHQHLNEKHASLIHSRNVDCVKKAYAFQKQLIGGNPIVGYAIRSHEGRPEALLNPMYSLLKDKRKSRNDFLVSTVKTFDFDLKKCDESKVDVGFCKFVAENLATIDYKSIEEVLHVIYLINRVLSVVAISVLHSVQNNIQETFVDNVRVYIETKIPEAFVNQTISQTNESFCNGIGTLEASPIVDPSSPMVIEDETQQNDSMEVQFRDDKSVQNDIFNEKNEKENILPLSYAAKVSVCMAILMYLKEHLKKSFALSEAKCQNFNPAQSGTHKDKPALRHQNAPLVISWDGLPFVDKPLVLENDIRDQCEMKLMAEDGTRDSDDL</sequence>
<evidence type="ECO:0000313" key="1">
    <source>
        <dbReference type="EMBL" id="CAG8679598.1"/>
    </source>
</evidence>
<organism evidence="1 2">
    <name type="scientific">Cetraspora pellucida</name>
    <dbReference type="NCBI Taxonomy" id="1433469"/>
    <lineage>
        <taxon>Eukaryota</taxon>
        <taxon>Fungi</taxon>
        <taxon>Fungi incertae sedis</taxon>
        <taxon>Mucoromycota</taxon>
        <taxon>Glomeromycotina</taxon>
        <taxon>Glomeromycetes</taxon>
        <taxon>Diversisporales</taxon>
        <taxon>Gigasporaceae</taxon>
        <taxon>Cetraspora</taxon>
    </lineage>
</organism>
<keyword evidence="2" id="KW-1185">Reference proteome</keyword>